<accession>A0A0D0BUT1</accession>
<dbReference type="EMBL" id="KN835155">
    <property type="protein sequence ID" value="KIK46778.1"/>
    <property type="molecule type" value="Genomic_DNA"/>
</dbReference>
<evidence type="ECO:0000313" key="1">
    <source>
        <dbReference type="EMBL" id="KIK46778.1"/>
    </source>
</evidence>
<evidence type="ECO:0000313" key="2">
    <source>
        <dbReference type="Proteomes" id="UP000054485"/>
    </source>
</evidence>
<proteinExistence type="predicted"/>
<dbReference type="AlphaFoldDB" id="A0A0D0BUT1"/>
<name>A0A0D0BUT1_9AGAM</name>
<dbReference type="Proteomes" id="UP000054485">
    <property type="component" value="Unassembled WGS sequence"/>
</dbReference>
<gene>
    <name evidence="1" type="ORF">CY34DRAFT_800122</name>
</gene>
<sequence length="52" mass="6191">MTGIHEQGIGMTEEVKRELWRRYSILWEQSRDTLVCPVEESPFLTRTHKKST</sequence>
<organism evidence="1 2">
    <name type="scientific">Suillus luteus UH-Slu-Lm8-n1</name>
    <dbReference type="NCBI Taxonomy" id="930992"/>
    <lineage>
        <taxon>Eukaryota</taxon>
        <taxon>Fungi</taxon>
        <taxon>Dikarya</taxon>
        <taxon>Basidiomycota</taxon>
        <taxon>Agaricomycotina</taxon>
        <taxon>Agaricomycetes</taxon>
        <taxon>Agaricomycetidae</taxon>
        <taxon>Boletales</taxon>
        <taxon>Suillineae</taxon>
        <taxon>Suillaceae</taxon>
        <taxon>Suillus</taxon>
    </lineage>
</organism>
<dbReference type="InParanoid" id="A0A0D0BUT1"/>
<keyword evidence="2" id="KW-1185">Reference proteome</keyword>
<reference evidence="2" key="2">
    <citation type="submission" date="2015-01" db="EMBL/GenBank/DDBJ databases">
        <title>Evolutionary Origins and Diversification of the Mycorrhizal Mutualists.</title>
        <authorList>
            <consortium name="DOE Joint Genome Institute"/>
            <consortium name="Mycorrhizal Genomics Consortium"/>
            <person name="Kohler A."/>
            <person name="Kuo A."/>
            <person name="Nagy L.G."/>
            <person name="Floudas D."/>
            <person name="Copeland A."/>
            <person name="Barry K.W."/>
            <person name="Cichocki N."/>
            <person name="Veneault-Fourrey C."/>
            <person name="LaButti K."/>
            <person name="Lindquist E.A."/>
            <person name="Lipzen A."/>
            <person name="Lundell T."/>
            <person name="Morin E."/>
            <person name="Murat C."/>
            <person name="Riley R."/>
            <person name="Ohm R."/>
            <person name="Sun H."/>
            <person name="Tunlid A."/>
            <person name="Henrissat B."/>
            <person name="Grigoriev I.V."/>
            <person name="Hibbett D.S."/>
            <person name="Martin F."/>
        </authorList>
    </citation>
    <scope>NUCLEOTIDE SEQUENCE [LARGE SCALE GENOMIC DNA]</scope>
    <source>
        <strain evidence="2">UH-Slu-Lm8-n1</strain>
    </source>
</reference>
<dbReference type="HOGENOM" id="CLU_3088853_0_0_1"/>
<reference evidence="1 2" key="1">
    <citation type="submission" date="2014-04" db="EMBL/GenBank/DDBJ databases">
        <authorList>
            <consortium name="DOE Joint Genome Institute"/>
            <person name="Kuo A."/>
            <person name="Ruytinx J."/>
            <person name="Rineau F."/>
            <person name="Colpaert J."/>
            <person name="Kohler A."/>
            <person name="Nagy L.G."/>
            <person name="Floudas D."/>
            <person name="Copeland A."/>
            <person name="Barry K.W."/>
            <person name="Cichocki N."/>
            <person name="Veneault-Fourrey C."/>
            <person name="LaButti K."/>
            <person name="Lindquist E.A."/>
            <person name="Lipzen A."/>
            <person name="Lundell T."/>
            <person name="Morin E."/>
            <person name="Murat C."/>
            <person name="Sun H."/>
            <person name="Tunlid A."/>
            <person name="Henrissat B."/>
            <person name="Grigoriev I.V."/>
            <person name="Hibbett D.S."/>
            <person name="Martin F."/>
            <person name="Nordberg H.P."/>
            <person name="Cantor M.N."/>
            <person name="Hua S.X."/>
        </authorList>
    </citation>
    <scope>NUCLEOTIDE SEQUENCE [LARGE SCALE GENOMIC DNA]</scope>
    <source>
        <strain evidence="1 2">UH-Slu-Lm8-n1</strain>
    </source>
</reference>
<protein>
    <submittedName>
        <fullName evidence="1">Uncharacterized protein</fullName>
    </submittedName>
</protein>